<dbReference type="InterPro" id="IPR014825">
    <property type="entry name" value="DNA_alkylation"/>
</dbReference>
<dbReference type="RefSeq" id="WP_161436348.1">
    <property type="nucleotide sequence ID" value="NZ_WXYO01000006.1"/>
</dbReference>
<dbReference type="EMBL" id="WXYO01000006">
    <property type="protein sequence ID" value="NAS13311.1"/>
    <property type="molecule type" value="Genomic_DNA"/>
</dbReference>
<keyword evidence="2" id="KW-1185">Reference proteome</keyword>
<dbReference type="InterPro" id="IPR016024">
    <property type="entry name" value="ARM-type_fold"/>
</dbReference>
<dbReference type="Pfam" id="PF08713">
    <property type="entry name" value="DNA_alkylation"/>
    <property type="match status" value="1"/>
</dbReference>
<name>A0A6L9EF56_9FLAO</name>
<dbReference type="SUPFAM" id="SSF48371">
    <property type="entry name" value="ARM repeat"/>
    <property type="match status" value="1"/>
</dbReference>
<dbReference type="AlphaFoldDB" id="A0A6L9EF56"/>
<proteinExistence type="predicted"/>
<protein>
    <submittedName>
        <fullName evidence="1">DNA alkylation repair protein</fullName>
    </submittedName>
</protein>
<reference evidence="1 2" key="1">
    <citation type="submission" date="2020-01" db="EMBL/GenBank/DDBJ databases">
        <title>Bacteria diversity of Porities sp.</title>
        <authorList>
            <person name="Wang G."/>
        </authorList>
    </citation>
    <scope>NUCLEOTIDE SEQUENCE [LARGE SCALE GENOMIC DNA]</scope>
    <source>
        <strain evidence="1 2">R33</strain>
    </source>
</reference>
<comment type="caution">
    <text evidence="1">The sequence shown here is derived from an EMBL/GenBank/DDBJ whole genome shotgun (WGS) entry which is preliminary data.</text>
</comment>
<evidence type="ECO:0000313" key="2">
    <source>
        <dbReference type="Proteomes" id="UP000475249"/>
    </source>
</evidence>
<evidence type="ECO:0000313" key="1">
    <source>
        <dbReference type="EMBL" id="NAS13311.1"/>
    </source>
</evidence>
<accession>A0A6L9EF56</accession>
<sequence length="371" mass="42919">MAELLKNIYNRAFFDAFTSIFQEVAPSFSTSQFLNEIFDDEWEDRELKQRLRHTTNSLRGQLSGNFEQDVSCILHFVKSWQERGIHVGPNDDLAFMFLPDYLEQYGLEHFDTVMNATEVITAFSSCEFSIRPFIIKYPEESMTQMLAWSTHEDLHVRRLASEGSRPRLPWAMAIPALKKDPTPILPILENLKNDPSEYVRRSVANNLNDIAKDNPELVVKIAKHWKDHSKNTDWVIKHGSRTLLKQGNQELMELFGFGKVDKIKLSNFKINTAVVRIGEPLDFSFDLTNTNASTSKIRLEYGLYYQKANATLSKKVFKISEKDYAAHSSTSIRRQQSFKIITTRKFHIGKHQVSIIINGKEFDKKDFELVN</sequence>
<dbReference type="PROSITE" id="PS50077">
    <property type="entry name" value="HEAT_REPEAT"/>
    <property type="match status" value="1"/>
</dbReference>
<dbReference type="Proteomes" id="UP000475249">
    <property type="component" value="Unassembled WGS sequence"/>
</dbReference>
<organism evidence="1 2">
    <name type="scientific">Poritiphilus flavus</name>
    <dbReference type="NCBI Taxonomy" id="2697053"/>
    <lineage>
        <taxon>Bacteria</taxon>
        <taxon>Pseudomonadati</taxon>
        <taxon>Bacteroidota</taxon>
        <taxon>Flavobacteriia</taxon>
        <taxon>Flavobacteriales</taxon>
        <taxon>Flavobacteriaceae</taxon>
        <taxon>Poritiphilus</taxon>
    </lineage>
</organism>
<gene>
    <name evidence="1" type="ORF">GTQ38_14935</name>
</gene>
<dbReference type="Gene3D" id="1.25.40.290">
    <property type="entry name" value="ARM repeat domains"/>
    <property type="match status" value="1"/>
</dbReference>
<dbReference type="InterPro" id="IPR021133">
    <property type="entry name" value="HEAT_type_2"/>
</dbReference>